<dbReference type="InterPro" id="IPR007627">
    <property type="entry name" value="RNA_pol_sigma70_r2"/>
</dbReference>
<organism evidence="8 9">
    <name type="scientific">Amycolatopsis xylanica</name>
    <dbReference type="NCBI Taxonomy" id="589385"/>
    <lineage>
        <taxon>Bacteria</taxon>
        <taxon>Bacillati</taxon>
        <taxon>Actinomycetota</taxon>
        <taxon>Actinomycetes</taxon>
        <taxon>Pseudonocardiales</taxon>
        <taxon>Pseudonocardiaceae</taxon>
        <taxon>Amycolatopsis</taxon>
    </lineage>
</organism>
<dbReference type="SUPFAM" id="SSF88946">
    <property type="entry name" value="Sigma2 domain of RNA polymerase sigma factors"/>
    <property type="match status" value="1"/>
</dbReference>
<gene>
    <name evidence="8" type="ORF">SAMN05421504_11392</name>
</gene>
<dbReference type="NCBIfam" id="TIGR02937">
    <property type="entry name" value="sigma70-ECF"/>
    <property type="match status" value="1"/>
</dbReference>
<keyword evidence="3" id="KW-0731">Sigma factor</keyword>
<evidence type="ECO:0000256" key="5">
    <source>
        <dbReference type="ARBA" id="ARBA00023163"/>
    </source>
</evidence>
<proteinExistence type="inferred from homology"/>
<dbReference type="RefSeq" id="WP_091298903.1">
    <property type="nucleotide sequence ID" value="NZ_FNON01000013.1"/>
</dbReference>
<accession>A0A1H3SCC2</accession>
<dbReference type="Proteomes" id="UP000199515">
    <property type="component" value="Unassembled WGS sequence"/>
</dbReference>
<dbReference type="InterPro" id="IPR039425">
    <property type="entry name" value="RNA_pol_sigma-70-like"/>
</dbReference>
<dbReference type="Gene3D" id="1.10.10.10">
    <property type="entry name" value="Winged helix-like DNA-binding domain superfamily/Winged helix DNA-binding domain"/>
    <property type="match status" value="1"/>
</dbReference>
<dbReference type="EMBL" id="FNON01000013">
    <property type="protein sequence ID" value="SDZ35181.1"/>
    <property type="molecule type" value="Genomic_DNA"/>
</dbReference>
<keyword evidence="2" id="KW-0805">Transcription regulation</keyword>
<evidence type="ECO:0000256" key="3">
    <source>
        <dbReference type="ARBA" id="ARBA00023082"/>
    </source>
</evidence>
<evidence type="ECO:0000256" key="1">
    <source>
        <dbReference type="ARBA" id="ARBA00010641"/>
    </source>
</evidence>
<dbReference type="PANTHER" id="PTHR43133:SF8">
    <property type="entry name" value="RNA POLYMERASE SIGMA FACTOR HI_1459-RELATED"/>
    <property type="match status" value="1"/>
</dbReference>
<dbReference type="InterPro" id="IPR013324">
    <property type="entry name" value="RNA_pol_sigma_r3/r4-like"/>
</dbReference>
<evidence type="ECO:0000313" key="9">
    <source>
        <dbReference type="Proteomes" id="UP000199515"/>
    </source>
</evidence>
<protein>
    <submittedName>
        <fullName evidence="8">RNA polymerase sigma factor, sigma-70 family</fullName>
    </submittedName>
</protein>
<dbReference type="SUPFAM" id="SSF88659">
    <property type="entry name" value="Sigma3 and sigma4 domains of RNA polymerase sigma factors"/>
    <property type="match status" value="1"/>
</dbReference>
<dbReference type="STRING" id="589385.SAMN05421504_11392"/>
<keyword evidence="5" id="KW-0804">Transcription</keyword>
<evidence type="ECO:0000256" key="6">
    <source>
        <dbReference type="SAM" id="MobiDB-lite"/>
    </source>
</evidence>
<name>A0A1H3SCC2_9PSEU</name>
<comment type="similarity">
    <text evidence="1">Belongs to the sigma-70 factor family. ECF subfamily.</text>
</comment>
<dbReference type="InterPro" id="IPR013325">
    <property type="entry name" value="RNA_pol_sigma_r2"/>
</dbReference>
<keyword evidence="4" id="KW-0238">DNA-binding</keyword>
<sequence>MRDAADEADTSDARLIDRFRHGDTQAAELLFRRHAALLRRVAARWVRRPAERDDLVAEAFTCVFAVLRAGGGTPENLCAYLVLTMRALHTRWTRHHEPEETDALMLRHTTDEVVASALRSLPPRWRTLLRSTVADGHTATELAPVLGVSRTEISAMTFRAREALRLAYLHRQPRRLPTPREEPSPDATHGPARPDSPGTT</sequence>
<evidence type="ECO:0000256" key="4">
    <source>
        <dbReference type="ARBA" id="ARBA00023125"/>
    </source>
</evidence>
<dbReference type="InterPro" id="IPR036388">
    <property type="entry name" value="WH-like_DNA-bd_sf"/>
</dbReference>
<feature type="region of interest" description="Disordered" evidence="6">
    <location>
        <begin position="170"/>
        <end position="200"/>
    </location>
</feature>
<evidence type="ECO:0000259" key="7">
    <source>
        <dbReference type="Pfam" id="PF04542"/>
    </source>
</evidence>
<feature type="domain" description="RNA polymerase sigma-70 region 2" evidence="7">
    <location>
        <begin position="30"/>
        <end position="87"/>
    </location>
</feature>
<reference evidence="8 9" key="1">
    <citation type="submission" date="2016-10" db="EMBL/GenBank/DDBJ databases">
        <authorList>
            <person name="de Groot N.N."/>
        </authorList>
    </citation>
    <scope>NUCLEOTIDE SEQUENCE [LARGE SCALE GENOMIC DNA]</scope>
    <source>
        <strain evidence="8 9">CPCC 202699</strain>
    </source>
</reference>
<dbReference type="GO" id="GO:0006352">
    <property type="term" value="P:DNA-templated transcription initiation"/>
    <property type="evidence" value="ECO:0007669"/>
    <property type="project" value="InterPro"/>
</dbReference>
<dbReference type="InterPro" id="IPR014284">
    <property type="entry name" value="RNA_pol_sigma-70_dom"/>
</dbReference>
<evidence type="ECO:0000313" key="8">
    <source>
        <dbReference type="EMBL" id="SDZ35181.1"/>
    </source>
</evidence>
<dbReference type="GO" id="GO:0003677">
    <property type="term" value="F:DNA binding"/>
    <property type="evidence" value="ECO:0007669"/>
    <property type="project" value="UniProtKB-KW"/>
</dbReference>
<dbReference type="OrthoDB" id="4990598at2"/>
<dbReference type="Pfam" id="PF04542">
    <property type="entry name" value="Sigma70_r2"/>
    <property type="match status" value="1"/>
</dbReference>
<dbReference type="GO" id="GO:0016987">
    <property type="term" value="F:sigma factor activity"/>
    <property type="evidence" value="ECO:0007669"/>
    <property type="project" value="UniProtKB-KW"/>
</dbReference>
<dbReference type="PANTHER" id="PTHR43133">
    <property type="entry name" value="RNA POLYMERASE ECF-TYPE SIGMA FACTO"/>
    <property type="match status" value="1"/>
</dbReference>
<dbReference type="Gene3D" id="1.10.1740.10">
    <property type="match status" value="1"/>
</dbReference>
<dbReference type="AlphaFoldDB" id="A0A1H3SCC2"/>
<keyword evidence="9" id="KW-1185">Reference proteome</keyword>
<evidence type="ECO:0000256" key="2">
    <source>
        <dbReference type="ARBA" id="ARBA00023015"/>
    </source>
</evidence>